<dbReference type="KEGG" id="hbs:IPV69_15805"/>
<dbReference type="PANTHER" id="PTHR42951:SF4">
    <property type="entry name" value="ACYL-COENZYME A THIOESTERASE MBLAC2"/>
    <property type="match status" value="1"/>
</dbReference>
<evidence type="ECO:0000313" key="3">
    <source>
        <dbReference type="EMBL" id="QOV87748.1"/>
    </source>
</evidence>
<comment type="similarity">
    <text evidence="1">Belongs to the metallo-beta-lactamase superfamily. Class-B beta-lactamase family.</text>
</comment>
<keyword evidence="4" id="KW-1185">Reference proteome</keyword>
<accession>A0A7M2WQH7</accession>
<evidence type="ECO:0000256" key="1">
    <source>
        <dbReference type="ARBA" id="ARBA00005250"/>
    </source>
</evidence>
<dbReference type="GO" id="GO:0017001">
    <property type="term" value="P:antibiotic catabolic process"/>
    <property type="evidence" value="ECO:0007669"/>
    <property type="project" value="UniProtKB-ARBA"/>
</dbReference>
<dbReference type="PANTHER" id="PTHR42951">
    <property type="entry name" value="METALLO-BETA-LACTAMASE DOMAIN-CONTAINING"/>
    <property type="match status" value="1"/>
</dbReference>
<gene>
    <name evidence="3" type="ORF">IPV69_15805</name>
</gene>
<dbReference type="Pfam" id="PF00753">
    <property type="entry name" value="Lactamase_B"/>
    <property type="match status" value="1"/>
</dbReference>
<dbReference type="Proteomes" id="UP000593765">
    <property type="component" value="Chromosome"/>
</dbReference>
<dbReference type="InterPro" id="IPR050855">
    <property type="entry name" value="NDM-1-like"/>
</dbReference>
<feature type="domain" description="Metallo-beta-lactamase" evidence="2">
    <location>
        <begin position="42"/>
        <end position="226"/>
    </location>
</feature>
<sequence>MGLATGVGMSAEPAPASKPVMFSGKIESVRMADDLVVFAGAGGNVAVWFDAGRMLMIDAGIPHRSAELIGLVTKLAPDAKSKTLFNTHWHFDHTGGNAAFVAAGFTTVGTAACRQRLGETINLADLGMTVEPTPETARPVVAFEEKLTLFAGAEPVRLIKFPASHTDTDAVAYFEKRNLLHTGDLLVSGGYPVIDRATGGSLDGMIAATKLLRTVGDEKTTIIPGHGPVGDRAMIQTQLDLLNLVRDRLAPLAEKKMTLDEVSKLAPLADLDDKWGRGFLRSPVFTRMAYGQWVK</sequence>
<dbReference type="InterPro" id="IPR036866">
    <property type="entry name" value="RibonucZ/Hydroxyglut_hydro"/>
</dbReference>
<dbReference type="RefSeq" id="WP_206290656.1">
    <property type="nucleotide sequence ID" value="NZ_CP063458.1"/>
</dbReference>
<proteinExistence type="inferred from homology"/>
<dbReference type="EMBL" id="CP063458">
    <property type="protein sequence ID" value="QOV87748.1"/>
    <property type="molecule type" value="Genomic_DNA"/>
</dbReference>
<dbReference type="Gene3D" id="3.60.15.10">
    <property type="entry name" value="Ribonuclease Z/Hydroxyacylglutathione hydrolase-like"/>
    <property type="match status" value="1"/>
</dbReference>
<dbReference type="SUPFAM" id="SSF56281">
    <property type="entry name" value="Metallo-hydrolase/oxidoreductase"/>
    <property type="match status" value="1"/>
</dbReference>
<evidence type="ECO:0000259" key="2">
    <source>
        <dbReference type="SMART" id="SM00849"/>
    </source>
</evidence>
<protein>
    <submittedName>
        <fullName evidence="3">MBL fold metallo-hydrolase</fullName>
    </submittedName>
</protein>
<dbReference type="CDD" id="cd16282">
    <property type="entry name" value="metallo-hydrolase-like_MBL-fold"/>
    <property type="match status" value="1"/>
</dbReference>
<organism evidence="3 4">
    <name type="scientific">Humisphaera borealis</name>
    <dbReference type="NCBI Taxonomy" id="2807512"/>
    <lineage>
        <taxon>Bacteria</taxon>
        <taxon>Pseudomonadati</taxon>
        <taxon>Planctomycetota</taxon>
        <taxon>Phycisphaerae</taxon>
        <taxon>Tepidisphaerales</taxon>
        <taxon>Tepidisphaeraceae</taxon>
        <taxon>Humisphaera</taxon>
    </lineage>
</organism>
<evidence type="ECO:0000313" key="4">
    <source>
        <dbReference type="Proteomes" id="UP000593765"/>
    </source>
</evidence>
<dbReference type="SMART" id="SM00849">
    <property type="entry name" value="Lactamase_B"/>
    <property type="match status" value="1"/>
</dbReference>
<dbReference type="AlphaFoldDB" id="A0A7M2WQH7"/>
<name>A0A7M2WQH7_9BACT</name>
<dbReference type="InterPro" id="IPR001279">
    <property type="entry name" value="Metallo-B-lactamas"/>
</dbReference>
<reference evidence="3 4" key="1">
    <citation type="submission" date="2020-10" db="EMBL/GenBank/DDBJ databases">
        <title>Wide distribution of Phycisphaera-like planctomycetes from WD2101 soil group in peatlands and genome analysis of the first cultivated representative.</title>
        <authorList>
            <person name="Dedysh S.N."/>
            <person name="Beletsky A.V."/>
            <person name="Ivanova A."/>
            <person name="Kulichevskaya I.S."/>
            <person name="Suzina N.E."/>
            <person name="Philippov D.A."/>
            <person name="Rakitin A.L."/>
            <person name="Mardanov A.V."/>
            <person name="Ravin N.V."/>
        </authorList>
    </citation>
    <scope>NUCLEOTIDE SEQUENCE [LARGE SCALE GENOMIC DNA]</scope>
    <source>
        <strain evidence="3 4">M1803</strain>
    </source>
</reference>